<feature type="transmembrane region" description="Helical" evidence="1">
    <location>
        <begin position="147"/>
        <end position="167"/>
    </location>
</feature>
<gene>
    <name evidence="2" type="ORF">ACFQ33_13720</name>
</gene>
<accession>A0ABW3YYB2</accession>
<feature type="transmembrane region" description="Helical" evidence="1">
    <location>
        <begin position="243"/>
        <end position="263"/>
    </location>
</feature>
<organism evidence="2 3">
    <name type="scientific">Mycoplana ramosa</name>
    <name type="common">Mycoplana bullata</name>
    <dbReference type="NCBI Taxonomy" id="40837"/>
    <lineage>
        <taxon>Bacteria</taxon>
        <taxon>Pseudomonadati</taxon>
        <taxon>Pseudomonadota</taxon>
        <taxon>Alphaproteobacteria</taxon>
        <taxon>Hyphomicrobiales</taxon>
        <taxon>Rhizobiaceae</taxon>
        <taxon>Mycoplana</taxon>
    </lineage>
</organism>
<dbReference type="RefSeq" id="WP_374836182.1">
    <property type="nucleotide sequence ID" value="NZ_JBHEEW010000002.1"/>
</dbReference>
<reference evidence="3" key="1">
    <citation type="journal article" date="2019" name="Int. J. Syst. Evol. Microbiol.">
        <title>The Global Catalogue of Microorganisms (GCM) 10K type strain sequencing project: providing services to taxonomists for standard genome sequencing and annotation.</title>
        <authorList>
            <consortium name="The Broad Institute Genomics Platform"/>
            <consortium name="The Broad Institute Genome Sequencing Center for Infectious Disease"/>
            <person name="Wu L."/>
            <person name="Ma J."/>
        </authorList>
    </citation>
    <scope>NUCLEOTIDE SEQUENCE [LARGE SCALE GENOMIC DNA]</scope>
    <source>
        <strain evidence="3">CCUG 55609</strain>
    </source>
</reference>
<feature type="transmembrane region" description="Helical" evidence="1">
    <location>
        <begin position="114"/>
        <end position="135"/>
    </location>
</feature>
<comment type="caution">
    <text evidence="2">The sequence shown here is derived from an EMBL/GenBank/DDBJ whole genome shotgun (WGS) entry which is preliminary data.</text>
</comment>
<keyword evidence="3" id="KW-1185">Reference proteome</keyword>
<feature type="transmembrane region" description="Helical" evidence="1">
    <location>
        <begin position="309"/>
        <end position="329"/>
    </location>
</feature>
<evidence type="ECO:0000256" key="1">
    <source>
        <dbReference type="SAM" id="Phobius"/>
    </source>
</evidence>
<proteinExistence type="predicted"/>
<dbReference type="EMBL" id="JBHTNF010000008">
    <property type="protein sequence ID" value="MFD1328947.1"/>
    <property type="molecule type" value="Genomic_DNA"/>
</dbReference>
<keyword evidence="1" id="KW-0472">Membrane</keyword>
<feature type="transmembrane region" description="Helical" evidence="1">
    <location>
        <begin position="341"/>
        <end position="364"/>
    </location>
</feature>
<feature type="transmembrane region" description="Helical" evidence="1">
    <location>
        <begin position="370"/>
        <end position="395"/>
    </location>
</feature>
<protein>
    <submittedName>
        <fullName evidence="2">NnrS family protein</fullName>
    </submittedName>
</protein>
<feature type="transmembrane region" description="Helical" evidence="1">
    <location>
        <begin position="275"/>
        <end position="297"/>
    </location>
</feature>
<evidence type="ECO:0000313" key="3">
    <source>
        <dbReference type="Proteomes" id="UP001597173"/>
    </source>
</evidence>
<feature type="transmembrane region" description="Helical" evidence="1">
    <location>
        <begin position="24"/>
        <end position="44"/>
    </location>
</feature>
<name>A0ABW3YYB2_MYCRA</name>
<keyword evidence="1" id="KW-0812">Transmembrane</keyword>
<feature type="transmembrane region" description="Helical" evidence="1">
    <location>
        <begin position="91"/>
        <end position="108"/>
    </location>
</feature>
<feature type="transmembrane region" description="Helical" evidence="1">
    <location>
        <begin position="179"/>
        <end position="199"/>
    </location>
</feature>
<feature type="transmembrane region" description="Helical" evidence="1">
    <location>
        <begin position="219"/>
        <end position="237"/>
    </location>
</feature>
<dbReference type="InterPro" id="IPR010266">
    <property type="entry name" value="NnrS"/>
</dbReference>
<evidence type="ECO:0000313" key="2">
    <source>
        <dbReference type="EMBL" id="MFD1328947.1"/>
    </source>
</evidence>
<feature type="transmembrane region" description="Helical" evidence="1">
    <location>
        <begin position="64"/>
        <end position="84"/>
    </location>
</feature>
<sequence>MASPAATEPSSAVAGFFSAGFRPFFLFGALQPALMMALWVPWFLGLSHLPSAMPPVAWHQHELMFGYVPAVIAGFLLTAVPNWTGRKPLSGLPLVLLFVLWLAGRGAIACSDWIGAATAMAVAAAFLPVLALIVLRELVLAGNRRNYKVVVALGALFAAELLFFYEVDRYGFAEFADRMAIGTIIMLVTIIGGRIIPAFTGNWLRQQNPGGLPPSFDRFDMACMVLAFAALTCWLIAARIDALAWPAGMLMLAAGTAQFARQVRWAPLRTFAEPLVTVLHVAFFFVPAGFLLTGAALLSGDPGLRTAGVHAWTVGAIGGMTLAVMTRATRGHSGQMLHAPASTVLAIYVPILLAALARIGAALAPELTMVLLPLSGTCWIVAFLGFVVLYGPLLLRKA</sequence>
<dbReference type="Proteomes" id="UP001597173">
    <property type="component" value="Unassembled WGS sequence"/>
</dbReference>
<dbReference type="Pfam" id="PF05940">
    <property type="entry name" value="NnrS"/>
    <property type="match status" value="1"/>
</dbReference>
<keyword evidence="1" id="KW-1133">Transmembrane helix</keyword>